<feature type="transmembrane region" description="Helical" evidence="9">
    <location>
        <begin position="338"/>
        <end position="355"/>
    </location>
</feature>
<name>A0A2S9QN49_9MICO</name>
<evidence type="ECO:0000313" key="11">
    <source>
        <dbReference type="Proteomes" id="UP000238650"/>
    </source>
</evidence>
<evidence type="ECO:0000256" key="8">
    <source>
        <dbReference type="SAM" id="MobiDB-lite"/>
    </source>
</evidence>
<keyword evidence="6 9" id="KW-1133">Transmembrane helix</keyword>
<sequence>MSHDEDASALRPPAPKPLGSAPPGERVLRFAGGRASLRLHRRTARVGAALSLLLLALLCVALVAGDFVVTPAEVVDTLLGRPPEPRAEFFVLGRRLPRALVAMAVGACLALAGAIFQSLSRNALASPDVIGVSGGASLGAVAAMLLFGGAAAGPGAVAGAVGTAVILLAITARSGLHGARLVLTGVAVSAIAVAAVEYALSQVFLASATTAQTWLVGSLQGVGWHSLPPALLAVALATPVLWWAAPACRALALGEETALALGVRAPLVRGILLGVATLLVAAAVATTGPVSFVALAAPHLARRLCRSESMVCAALCGACLLLASDLVALTAFPAPVPAGVVTVTLGGAFFLWLLWREGRGRG</sequence>
<feature type="region of interest" description="Disordered" evidence="8">
    <location>
        <begin position="1"/>
        <end position="24"/>
    </location>
</feature>
<dbReference type="GO" id="GO:0033214">
    <property type="term" value="P:siderophore-iron import into cell"/>
    <property type="evidence" value="ECO:0007669"/>
    <property type="project" value="TreeGrafter"/>
</dbReference>
<evidence type="ECO:0000256" key="4">
    <source>
        <dbReference type="ARBA" id="ARBA00022475"/>
    </source>
</evidence>
<dbReference type="GO" id="GO:0005886">
    <property type="term" value="C:plasma membrane"/>
    <property type="evidence" value="ECO:0007669"/>
    <property type="project" value="UniProtKB-SubCell"/>
</dbReference>
<feature type="transmembrane region" description="Helical" evidence="9">
    <location>
        <begin position="99"/>
        <end position="117"/>
    </location>
</feature>
<feature type="transmembrane region" description="Helical" evidence="9">
    <location>
        <begin position="129"/>
        <end position="150"/>
    </location>
</feature>
<dbReference type="AlphaFoldDB" id="A0A2S9QN49"/>
<reference evidence="10 11" key="1">
    <citation type="journal article" date="2017" name="New Microbes New Infect">
        <title>Genome sequence of 'Leucobacter massiliensis' sp. nov. isolated from human pharynx after travel to the 2014 Hajj.</title>
        <authorList>
            <person name="Leangapichart T."/>
            <person name="Gautret P."/>
            <person name="Nguyen T.T."/>
            <person name="Armstrong N."/>
            <person name="Rolain J.M."/>
        </authorList>
    </citation>
    <scope>NUCLEOTIDE SEQUENCE [LARGE SCALE GENOMIC DNA]</scope>
    <source>
        <strain evidence="10 11">122RC15</strain>
    </source>
</reference>
<dbReference type="Pfam" id="PF01032">
    <property type="entry name" value="FecCD"/>
    <property type="match status" value="1"/>
</dbReference>
<dbReference type="InterPro" id="IPR000522">
    <property type="entry name" value="ABC_transptr_permease_BtuC"/>
</dbReference>
<gene>
    <name evidence="10" type="ORF">B4915_09145</name>
</gene>
<comment type="subcellular location">
    <subcellularLocation>
        <location evidence="1">Cell membrane</location>
        <topology evidence="1">Multi-pass membrane protein</topology>
    </subcellularLocation>
</comment>
<evidence type="ECO:0000256" key="2">
    <source>
        <dbReference type="ARBA" id="ARBA00007935"/>
    </source>
</evidence>
<feature type="transmembrane region" description="Helical" evidence="9">
    <location>
        <begin position="156"/>
        <end position="174"/>
    </location>
</feature>
<dbReference type="PANTHER" id="PTHR30472">
    <property type="entry name" value="FERRIC ENTEROBACTIN TRANSPORT SYSTEM PERMEASE PROTEIN"/>
    <property type="match status" value="1"/>
</dbReference>
<feature type="transmembrane region" description="Helical" evidence="9">
    <location>
        <begin position="271"/>
        <end position="297"/>
    </location>
</feature>
<dbReference type="PANTHER" id="PTHR30472:SF24">
    <property type="entry name" value="FERRIC ENTEROBACTIN TRANSPORT SYSTEM PERMEASE PROTEIN FEPG"/>
    <property type="match status" value="1"/>
</dbReference>
<dbReference type="CDD" id="cd06550">
    <property type="entry name" value="TM_ABC_iron-siderophores_like"/>
    <property type="match status" value="1"/>
</dbReference>
<dbReference type="SUPFAM" id="SSF81345">
    <property type="entry name" value="ABC transporter involved in vitamin B12 uptake, BtuC"/>
    <property type="match status" value="1"/>
</dbReference>
<organism evidence="10 11">
    <name type="scientific">Leucobacter massiliensis</name>
    <dbReference type="NCBI Taxonomy" id="1686285"/>
    <lineage>
        <taxon>Bacteria</taxon>
        <taxon>Bacillati</taxon>
        <taxon>Actinomycetota</taxon>
        <taxon>Actinomycetes</taxon>
        <taxon>Micrococcales</taxon>
        <taxon>Microbacteriaceae</taxon>
        <taxon>Leucobacter</taxon>
    </lineage>
</organism>
<accession>A0A2S9QN49</accession>
<dbReference type="InterPro" id="IPR037294">
    <property type="entry name" value="ABC_BtuC-like"/>
</dbReference>
<evidence type="ECO:0000256" key="7">
    <source>
        <dbReference type="ARBA" id="ARBA00023136"/>
    </source>
</evidence>
<proteinExistence type="inferred from homology"/>
<keyword evidence="11" id="KW-1185">Reference proteome</keyword>
<evidence type="ECO:0000256" key="9">
    <source>
        <dbReference type="SAM" id="Phobius"/>
    </source>
</evidence>
<dbReference type="GO" id="GO:0022857">
    <property type="term" value="F:transmembrane transporter activity"/>
    <property type="evidence" value="ECO:0007669"/>
    <property type="project" value="InterPro"/>
</dbReference>
<comment type="similarity">
    <text evidence="2">Belongs to the binding-protein-dependent transport system permease family. FecCD subfamily.</text>
</comment>
<evidence type="ECO:0000256" key="5">
    <source>
        <dbReference type="ARBA" id="ARBA00022692"/>
    </source>
</evidence>
<dbReference type="Proteomes" id="UP000238650">
    <property type="component" value="Unassembled WGS sequence"/>
</dbReference>
<dbReference type="Gene3D" id="1.10.3470.10">
    <property type="entry name" value="ABC transporter involved in vitamin B12 uptake, BtuC"/>
    <property type="match status" value="1"/>
</dbReference>
<comment type="caution">
    <text evidence="10">The sequence shown here is derived from an EMBL/GenBank/DDBJ whole genome shotgun (WGS) entry which is preliminary data.</text>
</comment>
<evidence type="ECO:0000256" key="1">
    <source>
        <dbReference type="ARBA" id="ARBA00004651"/>
    </source>
</evidence>
<evidence type="ECO:0000256" key="3">
    <source>
        <dbReference type="ARBA" id="ARBA00022448"/>
    </source>
</evidence>
<dbReference type="EMBL" id="MWZD01000017">
    <property type="protein sequence ID" value="PRI11026.1"/>
    <property type="molecule type" value="Genomic_DNA"/>
</dbReference>
<dbReference type="OrthoDB" id="4455417at2"/>
<feature type="transmembrane region" description="Helical" evidence="9">
    <location>
        <begin position="181"/>
        <end position="200"/>
    </location>
</feature>
<keyword evidence="3" id="KW-0813">Transport</keyword>
<keyword evidence="5 9" id="KW-0812">Transmembrane</keyword>
<evidence type="ECO:0000313" key="10">
    <source>
        <dbReference type="EMBL" id="PRI11026.1"/>
    </source>
</evidence>
<keyword evidence="4" id="KW-1003">Cell membrane</keyword>
<protein>
    <submittedName>
        <fullName evidence="10">ABC transporter permease</fullName>
    </submittedName>
</protein>
<keyword evidence="7 9" id="KW-0472">Membrane</keyword>
<evidence type="ECO:0000256" key="6">
    <source>
        <dbReference type="ARBA" id="ARBA00022989"/>
    </source>
</evidence>
<feature type="transmembrane region" description="Helical" evidence="9">
    <location>
        <begin position="46"/>
        <end position="69"/>
    </location>
</feature>